<gene>
    <name evidence="2" type="ORF">PVAP13_4KG065000</name>
</gene>
<sequence>MASLDPTDLIDSLLAMRKAVRVLCTYWRCLFPVFIGAYLFHLAQTTLLLKLASPRINLDSIPFYVYEIKDNSTAPTADGLVAMAVKTSGMEISPLWKLHFVGYLLWMLSMTVIALSFANAYREAVDRRPRTRDQEQRQGIAISTWRKCKSLAFALVIWDAVGAILGEILDEQGDQLAYFFGSLGCAVYLVAVMIIQEEGLSGRRAIQKACTLVGRRIKDFPIYHCTSLLVLSALMFVSWAFSEVLHGKEPGPPTTREDTAAEIFRFSLVSAFVAAGNQSVFCFVAITRQEEQ</sequence>
<evidence type="ECO:0000256" key="1">
    <source>
        <dbReference type="SAM" id="Phobius"/>
    </source>
</evidence>
<feature type="transmembrane region" description="Helical" evidence="1">
    <location>
        <begin position="151"/>
        <end position="169"/>
    </location>
</feature>
<feature type="transmembrane region" description="Helical" evidence="1">
    <location>
        <begin position="175"/>
        <end position="195"/>
    </location>
</feature>
<evidence type="ECO:0000313" key="3">
    <source>
        <dbReference type="Proteomes" id="UP000823388"/>
    </source>
</evidence>
<feature type="transmembrane region" description="Helical" evidence="1">
    <location>
        <begin position="20"/>
        <end position="40"/>
    </location>
</feature>
<accession>A0A8T0TD85</accession>
<dbReference type="Proteomes" id="UP000823388">
    <property type="component" value="Chromosome 4K"/>
</dbReference>
<comment type="caution">
    <text evidence="2">The sequence shown here is derived from an EMBL/GenBank/DDBJ whole genome shotgun (WGS) entry which is preliminary data.</text>
</comment>
<feature type="transmembrane region" description="Helical" evidence="1">
    <location>
        <begin position="222"/>
        <end position="241"/>
    </location>
</feature>
<proteinExistence type="predicted"/>
<feature type="transmembrane region" description="Helical" evidence="1">
    <location>
        <begin position="263"/>
        <end position="286"/>
    </location>
</feature>
<name>A0A8T0TD85_PANVG</name>
<keyword evidence="1" id="KW-1133">Transmembrane helix</keyword>
<keyword evidence="3" id="KW-1185">Reference proteome</keyword>
<dbReference type="AlphaFoldDB" id="A0A8T0TD85"/>
<keyword evidence="1" id="KW-0812">Transmembrane</keyword>
<protein>
    <submittedName>
        <fullName evidence="2">Uncharacterized protein</fullName>
    </submittedName>
</protein>
<feature type="transmembrane region" description="Helical" evidence="1">
    <location>
        <begin position="100"/>
        <end position="121"/>
    </location>
</feature>
<reference evidence="2" key="1">
    <citation type="submission" date="2020-05" db="EMBL/GenBank/DDBJ databases">
        <title>WGS assembly of Panicum virgatum.</title>
        <authorList>
            <person name="Lovell J.T."/>
            <person name="Jenkins J."/>
            <person name="Shu S."/>
            <person name="Juenger T.E."/>
            <person name="Schmutz J."/>
        </authorList>
    </citation>
    <scope>NUCLEOTIDE SEQUENCE</scope>
    <source>
        <strain evidence="2">AP13</strain>
    </source>
</reference>
<dbReference type="EMBL" id="CM029043">
    <property type="protein sequence ID" value="KAG2609631.1"/>
    <property type="molecule type" value="Genomic_DNA"/>
</dbReference>
<evidence type="ECO:0000313" key="2">
    <source>
        <dbReference type="EMBL" id="KAG2609631.1"/>
    </source>
</evidence>
<keyword evidence="1" id="KW-0472">Membrane</keyword>
<organism evidence="2 3">
    <name type="scientific">Panicum virgatum</name>
    <name type="common">Blackwell switchgrass</name>
    <dbReference type="NCBI Taxonomy" id="38727"/>
    <lineage>
        <taxon>Eukaryota</taxon>
        <taxon>Viridiplantae</taxon>
        <taxon>Streptophyta</taxon>
        <taxon>Embryophyta</taxon>
        <taxon>Tracheophyta</taxon>
        <taxon>Spermatophyta</taxon>
        <taxon>Magnoliopsida</taxon>
        <taxon>Liliopsida</taxon>
        <taxon>Poales</taxon>
        <taxon>Poaceae</taxon>
        <taxon>PACMAD clade</taxon>
        <taxon>Panicoideae</taxon>
        <taxon>Panicodae</taxon>
        <taxon>Paniceae</taxon>
        <taxon>Panicinae</taxon>
        <taxon>Panicum</taxon>
        <taxon>Panicum sect. Hiantes</taxon>
    </lineage>
</organism>